<keyword evidence="2" id="KW-0449">Lipoprotein</keyword>
<reference evidence="3 4" key="1">
    <citation type="submission" date="2013-09" db="EMBL/GenBank/DDBJ databases">
        <authorList>
            <person name="Zeng Z."/>
            <person name="Chen C."/>
        </authorList>
    </citation>
    <scope>NUCLEOTIDE SEQUENCE [LARGE SCALE GENOMIC DNA]</scope>
    <source>
        <strain evidence="3 4">WB 3.3-2</strain>
    </source>
</reference>
<evidence type="ECO:0000256" key="2">
    <source>
        <dbReference type="RuleBase" id="RU362097"/>
    </source>
</evidence>
<comment type="similarity">
    <text evidence="1 2">Belongs to the outer membrane factor (OMF) (TC 1.B.17) family.</text>
</comment>
<dbReference type="AlphaFoldDB" id="A0A0A2M437"/>
<dbReference type="OrthoDB" id="9770517at2"/>
<dbReference type="Gene3D" id="1.20.1600.10">
    <property type="entry name" value="Outer membrane efflux proteins (OEP)"/>
    <property type="match status" value="1"/>
</dbReference>
<keyword evidence="2" id="KW-0812">Transmembrane</keyword>
<gene>
    <name evidence="3" type="ORF">Q765_12730</name>
</gene>
<evidence type="ECO:0000313" key="3">
    <source>
        <dbReference type="EMBL" id="KGO86173.1"/>
    </source>
</evidence>
<evidence type="ECO:0000313" key="4">
    <source>
        <dbReference type="Proteomes" id="UP000030152"/>
    </source>
</evidence>
<dbReference type="Proteomes" id="UP000030152">
    <property type="component" value="Unassembled WGS sequence"/>
</dbReference>
<dbReference type="SUPFAM" id="SSF56954">
    <property type="entry name" value="Outer membrane efflux proteins (OEP)"/>
    <property type="match status" value="1"/>
</dbReference>
<proteinExistence type="inferred from homology"/>
<evidence type="ECO:0000256" key="1">
    <source>
        <dbReference type="ARBA" id="ARBA00007613"/>
    </source>
</evidence>
<dbReference type="PANTHER" id="PTHR30203">
    <property type="entry name" value="OUTER MEMBRANE CATION EFFLUX PROTEIN"/>
    <property type="match status" value="1"/>
</dbReference>
<dbReference type="PANTHER" id="PTHR30203:SF33">
    <property type="entry name" value="BLR4455 PROTEIN"/>
    <property type="match status" value="1"/>
</dbReference>
<dbReference type="EMBL" id="JRLX01000013">
    <property type="protein sequence ID" value="KGO86173.1"/>
    <property type="molecule type" value="Genomic_DNA"/>
</dbReference>
<dbReference type="RefSeq" id="WP_020214539.1">
    <property type="nucleotide sequence ID" value="NZ_JRLX01000013.1"/>
</dbReference>
<dbReference type="Pfam" id="PF02321">
    <property type="entry name" value="OEP"/>
    <property type="match status" value="2"/>
</dbReference>
<organism evidence="3 4">
    <name type="scientific">Flavobacterium rivuli WB 3.3-2 = DSM 21788</name>
    <dbReference type="NCBI Taxonomy" id="1121895"/>
    <lineage>
        <taxon>Bacteria</taxon>
        <taxon>Pseudomonadati</taxon>
        <taxon>Bacteroidota</taxon>
        <taxon>Flavobacteriia</taxon>
        <taxon>Flavobacteriales</taxon>
        <taxon>Flavobacteriaceae</taxon>
        <taxon>Flavobacterium</taxon>
    </lineage>
</organism>
<dbReference type="STRING" id="1121895.GCA_000378485_03363"/>
<protein>
    <submittedName>
        <fullName evidence="3">RND transporter</fullName>
    </submittedName>
</protein>
<dbReference type="NCBIfam" id="TIGR01845">
    <property type="entry name" value="outer_NodT"/>
    <property type="match status" value="1"/>
</dbReference>
<dbReference type="InterPro" id="IPR003423">
    <property type="entry name" value="OMP_efflux"/>
</dbReference>
<keyword evidence="2" id="KW-0564">Palmitate</keyword>
<name>A0A0A2M437_9FLAO</name>
<dbReference type="GO" id="GO:0005886">
    <property type="term" value="C:plasma membrane"/>
    <property type="evidence" value="ECO:0007669"/>
    <property type="project" value="UniProtKB-SubCell"/>
</dbReference>
<keyword evidence="4" id="KW-1185">Reference proteome</keyword>
<dbReference type="GO" id="GO:0015562">
    <property type="term" value="F:efflux transmembrane transporter activity"/>
    <property type="evidence" value="ECO:0007669"/>
    <property type="project" value="InterPro"/>
</dbReference>
<dbReference type="Gene3D" id="2.20.200.10">
    <property type="entry name" value="Outer membrane efflux proteins (OEP)"/>
    <property type="match status" value="1"/>
</dbReference>
<keyword evidence="2" id="KW-0472">Membrane</keyword>
<comment type="caution">
    <text evidence="3">The sequence shown here is derived from an EMBL/GenBank/DDBJ whole genome shotgun (WGS) entry which is preliminary data.</text>
</comment>
<sequence>MKKYITTYSVSLLLILITSCKISKDVETPKDALPETYRDVTSTDTTSIADLDYKTFFTEPTLQTLISNAVAKNNDLLVAQKNIEIAQLQYRQTKWNNVPNVNVNVGATSTNPSQNSLNGISLSQFLGQNHIDDFTASAGLSWEADIWGKIKNRKRSALAQYLQTEEAKKALQTTIVSTVAKGFYNLLMLDAQLEIAKKNVALNERTLTIINLQYDAGQVTSLAKQQAEAQRLVASQLVPELEQNIAIQENALSVLAGSFPKAVERKVVLNNIASGNNLTAGVPSSLVSHRPDVKAAELAILDANAKAGIAKGSLYPSLVISATGGVNAFEASKWFNIPASLFGIVGGSIAQPLLNGKRLRTEYEVAKVQREKAVINFRQQVLVAVQEVSNSLIKIEKLETSYGIVANRVSTLQTAVGNADMLFQNGMANYLEVITAQGNLLQSELELVAQKKSRLEADVELYRSLGGGWR</sequence>
<comment type="subcellular location">
    <subcellularLocation>
        <location evidence="2">Cell membrane</location>
        <topology evidence="2">Lipid-anchor</topology>
    </subcellularLocation>
</comment>
<accession>A0A0A2M437</accession>
<dbReference type="InterPro" id="IPR010131">
    <property type="entry name" value="MdtP/NodT-like"/>
</dbReference>
<dbReference type="eggNOG" id="COG1538">
    <property type="taxonomic scope" value="Bacteria"/>
</dbReference>
<keyword evidence="2" id="KW-1134">Transmembrane beta strand</keyword>
<dbReference type="PROSITE" id="PS51257">
    <property type="entry name" value="PROKAR_LIPOPROTEIN"/>
    <property type="match status" value="1"/>
</dbReference>